<sequence>MGASADNTLLEAKGLSVSIGQVRVAEDLSLAVRPGEFWGLLGPNGVGKTTLLRTLAGLHPAASGEIRLDGQALVAQPRRAIARRLGMLTQHTRYAFDASCEETALVGRHPYLKAWSRESGADRAMARQALTDLGLLELADRSCMELSGGESRRLALATLLVQDPKVLLLDEPTNHLDPANQVGILDVLVGRVRAQNKGAIMALHEVNLATCYCTHIVLLYGRGEWSAGPTEQLLTAENLSRLYGCRVRLVDDGRQTVFAVAGGKGY</sequence>
<dbReference type="Pfam" id="PF00005">
    <property type="entry name" value="ABC_tran"/>
    <property type="match status" value="1"/>
</dbReference>
<dbReference type="InterPro" id="IPR003439">
    <property type="entry name" value="ABC_transporter-like_ATP-bd"/>
</dbReference>
<name>A0A845V7A7_9GAMM</name>
<keyword evidence="3" id="KW-0547">Nucleotide-binding</keyword>
<gene>
    <name evidence="8" type="ORF">G3I74_08855</name>
</gene>
<comment type="function">
    <text evidence="6">Part of the ABC transporter complex HmuTUV involved in hemin import. Responsible for energy coupling to the transport system.</text>
</comment>
<dbReference type="RefSeq" id="WP_164211241.1">
    <property type="nucleotide sequence ID" value="NZ_JAAGSC010000041.1"/>
</dbReference>
<evidence type="ECO:0000256" key="1">
    <source>
        <dbReference type="ARBA" id="ARBA00005417"/>
    </source>
</evidence>
<evidence type="ECO:0000313" key="8">
    <source>
        <dbReference type="EMBL" id="NDY95835.1"/>
    </source>
</evidence>
<dbReference type="PROSITE" id="PS00211">
    <property type="entry name" value="ABC_TRANSPORTER_1"/>
    <property type="match status" value="1"/>
</dbReference>
<dbReference type="InterPro" id="IPR017871">
    <property type="entry name" value="ABC_transporter-like_CS"/>
</dbReference>
<dbReference type="SUPFAM" id="SSF52540">
    <property type="entry name" value="P-loop containing nucleoside triphosphate hydrolases"/>
    <property type="match status" value="1"/>
</dbReference>
<evidence type="ECO:0000256" key="6">
    <source>
        <dbReference type="ARBA" id="ARBA00037066"/>
    </source>
</evidence>
<comment type="similarity">
    <text evidence="1">Belongs to the ABC transporter superfamily.</text>
</comment>
<keyword evidence="9" id="KW-1185">Reference proteome</keyword>
<dbReference type="FunFam" id="3.40.50.300:FF:000134">
    <property type="entry name" value="Iron-enterobactin ABC transporter ATP-binding protein"/>
    <property type="match status" value="1"/>
</dbReference>
<dbReference type="SMART" id="SM00382">
    <property type="entry name" value="AAA"/>
    <property type="match status" value="1"/>
</dbReference>
<organism evidence="8 9">
    <name type="scientific">Wenzhouxiangella limi</name>
    <dbReference type="NCBI Taxonomy" id="2707351"/>
    <lineage>
        <taxon>Bacteria</taxon>
        <taxon>Pseudomonadati</taxon>
        <taxon>Pseudomonadota</taxon>
        <taxon>Gammaproteobacteria</taxon>
        <taxon>Chromatiales</taxon>
        <taxon>Wenzhouxiangellaceae</taxon>
        <taxon>Wenzhouxiangella</taxon>
    </lineage>
</organism>
<feature type="domain" description="ABC transporter" evidence="7">
    <location>
        <begin position="10"/>
        <end position="246"/>
    </location>
</feature>
<evidence type="ECO:0000256" key="3">
    <source>
        <dbReference type="ARBA" id="ARBA00022741"/>
    </source>
</evidence>
<reference evidence="8 9" key="1">
    <citation type="submission" date="2020-02" db="EMBL/GenBank/DDBJ databases">
        <authorList>
            <person name="Zhang X.-Y."/>
        </authorList>
    </citation>
    <scope>NUCLEOTIDE SEQUENCE [LARGE SCALE GENOMIC DNA]</scope>
    <source>
        <strain evidence="8 9">C33</strain>
    </source>
</reference>
<evidence type="ECO:0000259" key="7">
    <source>
        <dbReference type="PROSITE" id="PS50893"/>
    </source>
</evidence>
<dbReference type="AlphaFoldDB" id="A0A845V7A7"/>
<dbReference type="PROSITE" id="PS50893">
    <property type="entry name" value="ABC_TRANSPORTER_2"/>
    <property type="match status" value="1"/>
</dbReference>
<dbReference type="InterPro" id="IPR027417">
    <property type="entry name" value="P-loop_NTPase"/>
</dbReference>
<dbReference type="PANTHER" id="PTHR42794">
    <property type="entry name" value="HEMIN IMPORT ATP-BINDING PROTEIN HMUV"/>
    <property type="match status" value="1"/>
</dbReference>
<dbReference type="Proteomes" id="UP000484885">
    <property type="component" value="Unassembled WGS sequence"/>
</dbReference>
<dbReference type="GO" id="GO:0016887">
    <property type="term" value="F:ATP hydrolysis activity"/>
    <property type="evidence" value="ECO:0007669"/>
    <property type="project" value="InterPro"/>
</dbReference>
<dbReference type="InterPro" id="IPR003593">
    <property type="entry name" value="AAA+_ATPase"/>
</dbReference>
<keyword evidence="4 8" id="KW-0067">ATP-binding</keyword>
<comment type="caution">
    <text evidence="8">The sequence shown here is derived from an EMBL/GenBank/DDBJ whole genome shotgun (WGS) entry which is preliminary data.</text>
</comment>
<evidence type="ECO:0000256" key="5">
    <source>
        <dbReference type="ARBA" id="ARBA00022967"/>
    </source>
</evidence>
<keyword evidence="5" id="KW-1278">Translocase</keyword>
<evidence type="ECO:0000313" key="9">
    <source>
        <dbReference type="Proteomes" id="UP000484885"/>
    </source>
</evidence>
<evidence type="ECO:0000256" key="2">
    <source>
        <dbReference type="ARBA" id="ARBA00022448"/>
    </source>
</evidence>
<protein>
    <submittedName>
        <fullName evidence="8">ABC transporter ATP-binding protein</fullName>
    </submittedName>
</protein>
<dbReference type="GO" id="GO:0005524">
    <property type="term" value="F:ATP binding"/>
    <property type="evidence" value="ECO:0007669"/>
    <property type="project" value="UniProtKB-KW"/>
</dbReference>
<dbReference type="CDD" id="cd03214">
    <property type="entry name" value="ABC_Iron-Siderophores_B12_Hemin"/>
    <property type="match status" value="1"/>
</dbReference>
<keyword evidence="2" id="KW-0813">Transport</keyword>
<dbReference type="PANTHER" id="PTHR42794:SF1">
    <property type="entry name" value="HEMIN IMPORT ATP-BINDING PROTEIN HMUV"/>
    <property type="match status" value="1"/>
</dbReference>
<proteinExistence type="inferred from homology"/>
<accession>A0A845V7A7</accession>
<dbReference type="Gene3D" id="3.40.50.300">
    <property type="entry name" value="P-loop containing nucleotide triphosphate hydrolases"/>
    <property type="match status" value="1"/>
</dbReference>
<evidence type="ECO:0000256" key="4">
    <source>
        <dbReference type="ARBA" id="ARBA00022840"/>
    </source>
</evidence>
<dbReference type="EMBL" id="JAAGSC010000041">
    <property type="protein sequence ID" value="NDY95835.1"/>
    <property type="molecule type" value="Genomic_DNA"/>
</dbReference>